<name>A0ABW7EUT5_9BURK</name>
<keyword evidence="6" id="KW-0238">DNA-binding</keyword>
<evidence type="ECO:0000256" key="3">
    <source>
        <dbReference type="ARBA" id="ARBA00022763"/>
    </source>
</evidence>
<dbReference type="Proteomes" id="UP001606300">
    <property type="component" value="Unassembled WGS sequence"/>
</dbReference>
<reference evidence="9 10" key="1">
    <citation type="submission" date="2024-09" db="EMBL/GenBank/DDBJ databases">
        <title>Novel species of the genus Pelomonas and Roseateles isolated from streams.</title>
        <authorList>
            <person name="Lu H."/>
        </authorList>
    </citation>
    <scope>NUCLEOTIDE SEQUENCE [LARGE SCALE GENOMIC DNA]</scope>
    <source>
        <strain evidence="9 10">DC23W</strain>
    </source>
</reference>
<dbReference type="Pfam" id="PF02586">
    <property type="entry name" value="SRAP"/>
    <property type="match status" value="1"/>
</dbReference>
<keyword evidence="4 8" id="KW-0378">Hydrolase</keyword>
<protein>
    <recommendedName>
        <fullName evidence="8">Abasic site processing protein</fullName>
        <ecNumber evidence="8">3.4.-.-</ecNumber>
    </recommendedName>
</protein>
<accession>A0ABW7EUT5</accession>
<dbReference type="Gene3D" id="3.90.1680.10">
    <property type="entry name" value="SOS response associated peptidase-like"/>
    <property type="match status" value="1"/>
</dbReference>
<comment type="caution">
    <text evidence="9">The sequence shown here is derived from an EMBL/GenBank/DDBJ whole genome shotgun (WGS) entry which is preliminary data.</text>
</comment>
<keyword evidence="7" id="KW-0456">Lyase</keyword>
<keyword evidence="10" id="KW-1185">Reference proteome</keyword>
<evidence type="ECO:0000313" key="9">
    <source>
        <dbReference type="EMBL" id="MFG6417238.1"/>
    </source>
</evidence>
<evidence type="ECO:0000256" key="4">
    <source>
        <dbReference type="ARBA" id="ARBA00022801"/>
    </source>
</evidence>
<proteinExistence type="inferred from homology"/>
<evidence type="ECO:0000313" key="10">
    <source>
        <dbReference type="Proteomes" id="UP001606300"/>
    </source>
</evidence>
<keyword evidence="2 8" id="KW-0645">Protease</keyword>
<evidence type="ECO:0000256" key="1">
    <source>
        <dbReference type="ARBA" id="ARBA00008136"/>
    </source>
</evidence>
<dbReference type="SUPFAM" id="SSF143081">
    <property type="entry name" value="BB1717-like"/>
    <property type="match status" value="1"/>
</dbReference>
<keyword evidence="3" id="KW-0227">DNA damage</keyword>
<keyword evidence="5" id="KW-0190">Covalent protein-DNA linkage</keyword>
<evidence type="ECO:0000256" key="7">
    <source>
        <dbReference type="ARBA" id="ARBA00023239"/>
    </source>
</evidence>
<dbReference type="InterPro" id="IPR036590">
    <property type="entry name" value="SRAP-like"/>
</dbReference>
<gene>
    <name evidence="9" type="ORF">ACG02S_25420</name>
</gene>
<dbReference type="EMBL" id="JBIGHY010000019">
    <property type="protein sequence ID" value="MFG6417238.1"/>
    <property type="molecule type" value="Genomic_DNA"/>
</dbReference>
<organism evidence="9 10">
    <name type="scientific">Pelomonas dachongensis</name>
    <dbReference type="NCBI Taxonomy" id="3299029"/>
    <lineage>
        <taxon>Bacteria</taxon>
        <taxon>Pseudomonadati</taxon>
        <taxon>Pseudomonadota</taxon>
        <taxon>Betaproteobacteria</taxon>
        <taxon>Burkholderiales</taxon>
        <taxon>Sphaerotilaceae</taxon>
        <taxon>Roseateles</taxon>
    </lineage>
</organism>
<evidence type="ECO:0000256" key="2">
    <source>
        <dbReference type="ARBA" id="ARBA00022670"/>
    </source>
</evidence>
<dbReference type="EC" id="3.4.-.-" evidence="8"/>
<evidence type="ECO:0000256" key="5">
    <source>
        <dbReference type="ARBA" id="ARBA00023124"/>
    </source>
</evidence>
<evidence type="ECO:0000256" key="8">
    <source>
        <dbReference type="RuleBase" id="RU364100"/>
    </source>
</evidence>
<dbReference type="PANTHER" id="PTHR13604">
    <property type="entry name" value="DC12-RELATED"/>
    <property type="match status" value="1"/>
</dbReference>
<dbReference type="InterPro" id="IPR003738">
    <property type="entry name" value="SRAP"/>
</dbReference>
<sequence length="321" mass="37287">MCYSAQVRANYRDYVRLFGAHLSIKEFVQLFFNRQEAKLKVPKAVEAAFEGEATTPEEQEVKRLIEAFMADRAMTLEKELFAQRKRLADAERIAETNPKPAKTVLDSLRIAPSKISKARLDLEDLRRTDLRDRDSRIFPGVYAPVMVVRDGKRVVLPMRYQCRPAGRPAAYDIEYPGTYNARRDNLERFWKGQFGYTHGILLVDTFYENVKRHDMEHRPLGPDEKPENVILQFQPNPPELMYIACLWSHWTKDGEPDLLSFAAITDEPPPEVRDAGHDRMIIRIKPEHVDAWLNPDPKNLKALYDIFDDRAPAYYEHRLAA</sequence>
<dbReference type="RefSeq" id="WP_394473296.1">
    <property type="nucleotide sequence ID" value="NZ_JBIGHY010000019.1"/>
</dbReference>
<dbReference type="PANTHER" id="PTHR13604:SF0">
    <property type="entry name" value="ABASIC SITE PROCESSING PROTEIN HMCES"/>
    <property type="match status" value="1"/>
</dbReference>
<evidence type="ECO:0000256" key="6">
    <source>
        <dbReference type="ARBA" id="ARBA00023125"/>
    </source>
</evidence>
<comment type="similarity">
    <text evidence="1 8">Belongs to the SOS response-associated peptidase family.</text>
</comment>